<dbReference type="InterPro" id="IPR007698">
    <property type="entry name" value="AlaDH/PNT_NAD(H)-bd"/>
</dbReference>
<dbReference type="FunFam" id="3.40.50.720:FF:000028">
    <property type="entry name" value="NAD(P) transhydrogenase subunit alpha"/>
    <property type="match status" value="1"/>
</dbReference>
<dbReference type="InterPro" id="IPR029035">
    <property type="entry name" value="DHS-like_NAD/FAD-binding_dom"/>
</dbReference>
<dbReference type="FunFam" id="3.40.50.1220:FF:000002">
    <property type="entry name" value="NAD(P) transhydrogenase subunit beta"/>
    <property type="match status" value="1"/>
</dbReference>
<keyword evidence="14 25" id="KW-1133">Transmembrane helix</keyword>
<dbReference type="Gene3D" id="3.40.50.1220">
    <property type="entry name" value="TPP-binding domain"/>
    <property type="match status" value="1"/>
</dbReference>
<feature type="transmembrane region" description="Helical" evidence="25">
    <location>
        <begin position="846"/>
        <end position="866"/>
    </location>
</feature>
<dbReference type="SUPFAM" id="SSF51735">
    <property type="entry name" value="NAD(P)-binding Rossmann-fold domains"/>
    <property type="match status" value="1"/>
</dbReference>
<dbReference type="SMART" id="SM01003">
    <property type="entry name" value="AlaDh_PNT_N"/>
    <property type="match status" value="1"/>
</dbReference>
<dbReference type="InterPro" id="IPR008143">
    <property type="entry name" value="Ala_DH/PNT_CS2"/>
</dbReference>
<dbReference type="PANTHER" id="PTHR10160:SF19">
    <property type="entry name" value="PROTON-TRANSLOCATING NAD(P)(+) TRANSHYDROGENASE"/>
    <property type="match status" value="1"/>
</dbReference>
<comment type="function">
    <text evidence="20">The transhydrogenation between NADH and NADP is coupled to respiration and ATP hydrolysis and functions as a proton pump across the membrane. May play a role in reactive oxygen species (ROS) detoxification in the adrenal gland.</text>
</comment>
<feature type="transmembrane region" description="Helical" evidence="25">
    <location>
        <begin position="546"/>
        <end position="564"/>
    </location>
</feature>
<evidence type="ECO:0000259" key="27">
    <source>
        <dbReference type="SMART" id="SM01003"/>
    </source>
</evidence>
<evidence type="ECO:0000256" key="8">
    <source>
        <dbReference type="ARBA" id="ARBA00022692"/>
    </source>
</evidence>
<dbReference type="FunCoup" id="A8XKT5">
    <property type="interactions" value="482"/>
</dbReference>
<evidence type="ECO:0000256" key="23">
    <source>
        <dbReference type="ARBA" id="ARBA00079255"/>
    </source>
</evidence>
<evidence type="ECO:0000256" key="6">
    <source>
        <dbReference type="ARBA" id="ARBA00022475"/>
    </source>
</evidence>
<gene>
    <name evidence="30" type="primary">nnt-1</name>
    <name evidence="28" type="synonym">Cbr-nnt-1</name>
    <name evidence="30" type="ORF">CBG14838</name>
    <name evidence="28" type="ORF">CBG_14838</name>
</gene>
<dbReference type="SMART" id="SM01002">
    <property type="entry name" value="AlaDh_PNT_C"/>
    <property type="match status" value="1"/>
</dbReference>
<evidence type="ECO:0000256" key="25">
    <source>
        <dbReference type="SAM" id="Phobius"/>
    </source>
</evidence>
<feature type="transmembrane region" description="Helical" evidence="25">
    <location>
        <begin position="660"/>
        <end position="678"/>
    </location>
</feature>
<dbReference type="PROSITE" id="PS00837">
    <property type="entry name" value="ALADH_PNT_2"/>
    <property type="match status" value="1"/>
</dbReference>
<evidence type="ECO:0000259" key="26">
    <source>
        <dbReference type="SMART" id="SM01002"/>
    </source>
</evidence>
<dbReference type="GO" id="GO:0006740">
    <property type="term" value="P:NADPH regeneration"/>
    <property type="evidence" value="ECO:0000318"/>
    <property type="project" value="GO_Central"/>
</dbReference>
<dbReference type="NCBIfam" id="TIGR00561">
    <property type="entry name" value="pntA"/>
    <property type="match status" value="1"/>
</dbReference>
<evidence type="ECO:0000256" key="21">
    <source>
        <dbReference type="ARBA" id="ARBA00061558"/>
    </source>
</evidence>
<evidence type="ECO:0000256" key="14">
    <source>
        <dbReference type="ARBA" id="ARBA00022989"/>
    </source>
</evidence>
<evidence type="ECO:0000256" key="24">
    <source>
        <dbReference type="SAM" id="MobiDB-lite"/>
    </source>
</evidence>
<dbReference type="InterPro" id="IPR026255">
    <property type="entry name" value="NADP_transhyd_a"/>
</dbReference>
<evidence type="ECO:0000256" key="17">
    <source>
        <dbReference type="ARBA" id="ARBA00023128"/>
    </source>
</evidence>
<evidence type="ECO:0000256" key="10">
    <source>
        <dbReference type="ARBA" id="ARBA00022792"/>
    </source>
</evidence>
<evidence type="ECO:0000313" key="28">
    <source>
        <dbReference type="EMBL" id="CAP33259.2"/>
    </source>
</evidence>
<feature type="transmembrane region" description="Helical" evidence="25">
    <location>
        <begin position="723"/>
        <end position="747"/>
    </location>
</feature>
<dbReference type="GO" id="GO:0008750">
    <property type="term" value="F:proton-translocating NAD(P)+ transhydrogenase activity"/>
    <property type="evidence" value="ECO:0007669"/>
    <property type="project" value="UniProtKB-EC"/>
</dbReference>
<keyword evidence="11" id="KW-0521">NADP</keyword>
<proteinExistence type="inferred from homology"/>
<evidence type="ECO:0000313" key="29">
    <source>
        <dbReference type="Proteomes" id="UP000008549"/>
    </source>
</evidence>
<evidence type="ECO:0000256" key="18">
    <source>
        <dbReference type="ARBA" id="ARBA00023136"/>
    </source>
</evidence>
<dbReference type="InterPro" id="IPR024605">
    <property type="entry name" value="NADP_transhyd_a_C"/>
</dbReference>
<keyword evidence="17" id="KW-0496">Mitochondrion</keyword>
<evidence type="ECO:0000256" key="13">
    <source>
        <dbReference type="ARBA" id="ARBA00022967"/>
    </source>
</evidence>
<evidence type="ECO:0000256" key="22">
    <source>
        <dbReference type="ARBA" id="ARBA00074145"/>
    </source>
</evidence>
<dbReference type="Gene3D" id="3.40.50.720">
    <property type="entry name" value="NAD(P)-binding Rossmann-like Domain"/>
    <property type="match status" value="2"/>
</dbReference>
<evidence type="ECO:0000256" key="16">
    <source>
        <dbReference type="ARBA" id="ARBA00023027"/>
    </source>
</evidence>
<dbReference type="InParanoid" id="A8XKT5"/>
<evidence type="ECO:0000313" key="30">
    <source>
        <dbReference type="WormBase" id="CBG14838"/>
    </source>
</evidence>
<dbReference type="Pfam" id="PF05222">
    <property type="entry name" value="AlaDh_PNT_N"/>
    <property type="match status" value="1"/>
</dbReference>
<comment type="similarity">
    <text evidence="3">In the N-terminal section; belongs to the AlaDH/PNT family.</text>
</comment>
<evidence type="ECO:0000256" key="20">
    <source>
        <dbReference type="ARBA" id="ARBA00054910"/>
    </source>
</evidence>
<evidence type="ECO:0000256" key="1">
    <source>
        <dbReference type="ARBA" id="ARBA00004292"/>
    </source>
</evidence>
<keyword evidence="12" id="KW-0809">Transit peptide</keyword>
<keyword evidence="8 25" id="KW-0812">Transmembrane</keyword>
<reference evidence="28 29" key="1">
    <citation type="journal article" date="2003" name="PLoS Biol.">
        <title>The genome sequence of Caenorhabditis briggsae: a platform for comparative genomics.</title>
        <authorList>
            <person name="Stein L.D."/>
            <person name="Bao Z."/>
            <person name="Blasiar D."/>
            <person name="Blumenthal T."/>
            <person name="Brent M.R."/>
            <person name="Chen N."/>
            <person name="Chinwalla A."/>
            <person name="Clarke L."/>
            <person name="Clee C."/>
            <person name="Coghlan A."/>
            <person name="Coulson A."/>
            <person name="D'Eustachio P."/>
            <person name="Fitch D.H."/>
            <person name="Fulton L.A."/>
            <person name="Fulton R.E."/>
            <person name="Griffiths-Jones S."/>
            <person name="Harris T.W."/>
            <person name="Hillier L.W."/>
            <person name="Kamath R."/>
            <person name="Kuwabara P.E."/>
            <person name="Mardis E.R."/>
            <person name="Marra M.A."/>
            <person name="Miner T.L."/>
            <person name="Minx P."/>
            <person name="Mullikin J.C."/>
            <person name="Plumb R.W."/>
            <person name="Rogers J."/>
            <person name="Schein J.E."/>
            <person name="Sohrmann M."/>
            <person name="Spieth J."/>
            <person name="Stajich J.E."/>
            <person name="Wei C."/>
            <person name="Willey D."/>
            <person name="Wilson R.K."/>
            <person name="Durbin R."/>
            <person name="Waterston R.H."/>
        </authorList>
    </citation>
    <scope>NUCLEOTIDE SEQUENCE [LARGE SCALE GENOMIC DNA]</scope>
    <source>
        <strain evidence="28 29">AF16</strain>
    </source>
</reference>
<dbReference type="InterPro" id="IPR007886">
    <property type="entry name" value="AlaDH/PNT_N"/>
</dbReference>
<feature type="region of interest" description="Disordered" evidence="24">
    <location>
        <begin position="413"/>
        <end position="438"/>
    </location>
</feature>
<accession>A8XKT5</accession>
<keyword evidence="16" id="KW-0520">NAD</keyword>
<dbReference type="Pfam" id="PF12769">
    <property type="entry name" value="PNTB_4TM"/>
    <property type="match status" value="1"/>
</dbReference>
<keyword evidence="18 25" id="KW-0472">Membrane</keyword>
<dbReference type="STRING" id="6238.A8XKT5"/>
<comment type="similarity">
    <text evidence="21">In the C-terminal section; belongs to the PNT beta subunit family.</text>
</comment>
<name>A8XKT5_CAEBR</name>
<feature type="transmembrane region" description="Helical" evidence="25">
    <location>
        <begin position="610"/>
        <end position="627"/>
    </location>
</feature>
<evidence type="ECO:0000256" key="9">
    <source>
        <dbReference type="ARBA" id="ARBA00022741"/>
    </source>
</evidence>
<dbReference type="Pfam" id="PF02233">
    <property type="entry name" value="PNTB"/>
    <property type="match status" value="1"/>
</dbReference>
<dbReference type="GO" id="GO:0016491">
    <property type="term" value="F:oxidoreductase activity"/>
    <property type="evidence" value="ECO:0007669"/>
    <property type="project" value="InterPro"/>
</dbReference>
<keyword evidence="29" id="KW-1185">Reference proteome</keyword>
<dbReference type="SUPFAM" id="SSF52283">
    <property type="entry name" value="Formate/glycerate dehydrogenase catalytic domain-like"/>
    <property type="match status" value="1"/>
</dbReference>
<protein>
    <recommendedName>
        <fullName evidence="22">NAD(P) transhydrogenase, mitochondrial</fullName>
        <ecNumber evidence="5">7.1.1.1</ecNumber>
    </recommendedName>
    <alternativeName>
        <fullName evidence="23">Nicotinamide nucleotide transhydrogenase</fullName>
    </alternativeName>
</protein>
<keyword evidence="13" id="KW-1278">Translocase</keyword>
<dbReference type="OMA" id="EQCREVD"/>
<dbReference type="EC" id="7.1.1.1" evidence="5"/>
<organism evidence="28 29">
    <name type="scientific">Caenorhabditis briggsae</name>
    <dbReference type="NCBI Taxonomy" id="6238"/>
    <lineage>
        <taxon>Eukaryota</taxon>
        <taxon>Metazoa</taxon>
        <taxon>Ecdysozoa</taxon>
        <taxon>Nematoda</taxon>
        <taxon>Chromadorea</taxon>
        <taxon>Rhabditida</taxon>
        <taxon>Rhabditina</taxon>
        <taxon>Rhabditomorpha</taxon>
        <taxon>Rhabditoidea</taxon>
        <taxon>Rhabditidae</taxon>
        <taxon>Peloderinae</taxon>
        <taxon>Caenorhabditis</taxon>
    </lineage>
</organism>
<dbReference type="WormBase" id="CBG14838">
    <property type="protein sequence ID" value="CBP03484"/>
    <property type="gene ID" value="WBGene00035229"/>
    <property type="gene designation" value="Cbr-nnt-1"/>
</dbReference>
<comment type="catalytic activity">
    <reaction evidence="19">
        <text>NAD(+) + NADPH + H(+)(in) = NADH + NADP(+) + H(+)(out)</text>
        <dbReference type="Rhea" id="RHEA:47992"/>
        <dbReference type="ChEBI" id="CHEBI:15378"/>
        <dbReference type="ChEBI" id="CHEBI:57540"/>
        <dbReference type="ChEBI" id="CHEBI:57783"/>
        <dbReference type="ChEBI" id="CHEBI:57945"/>
        <dbReference type="ChEBI" id="CHEBI:58349"/>
        <dbReference type="EC" id="7.1.1.1"/>
    </reaction>
</comment>
<dbReference type="GO" id="GO:0050661">
    <property type="term" value="F:NADP binding"/>
    <property type="evidence" value="ECO:0000318"/>
    <property type="project" value="GO_Central"/>
</dbReference>
<evidence type="ECO:0000256" key="4">
    <source>
        <dbReference type="ARBA" id="ARBA00011738"/>
    </source>
</evidence>
<keyword evidence="10" id="KW-0999">Mitochondrion inner membrane</keyword>
<sequence length="1089" mass="115461">MVILRSKVTRLYRLFSSGTKKIEYSKLKVAVPKEIFPGKKAISCVLMKTKKKFPGEKRVSLSPTGVALLQKNGISVLVEEDAGTWAGYSNADYAKNGATVTSVDDVFNADVLLKIRPPTELEVSKLKSGSTLISFIHPGQNKKLLDALTKTDKTVFAMDCVPRISRAQVFDALSSMANIAGYRAVIEAANHFGRFFTGQITAAGKVPPAKVLVIGGGVAGLSAIGTARGMGAVVRGFDTRAAVKEHVESLGAQFLTVNIKEDGEGGGGYAKEMSKEFIEAEMKLFAEQCKDVDIIITTALIPGKRAPVLITEEMIKSMKPGSVVRQLVLEKFTLNTESRILDSQIYHQGSRKFEEVVGILIFRLPTQSSELYSNNIAKFLLHLGKDKTFFVNQEDEVARGALVVHEGRLKWPPPPINFPPPAAPKSEKTAETTADPLTPFKNTVNQTLMLTSGLGSVSLLGIAGTNPNIASMSTTFALSGLVGKPLSSEDPVINFELTGYHTVWGVTPALHSPLMSVTNAISGTTAAGALCLMGGGLMPQNSAQTMALLATFISSVNIGGGFLVTKRMLDMFKRKDDPPEHNYLYSIPAAVFLGGYGYGLYAAAPLITSYAYLGSSLCCVGALAGLSSQKTARVGNALGIIGVTGGIGATLGLLQPDIDTLYQMGAAMGLGSLLGVGIANRIKVTDLPQLVAAFHSFVGLAATLTCLANYIQEYPHFLEDPASAAAAKLALFLGAYIGGVTFTGSLMAYGKLQGILASAPTYLPARHLLNGALLAGNVGALGTYMYSTDFGTGMGMLGTTVGLSSLMGVTLTMAIGGADMPIVITVLNSYSGWALCAEGFMLDNNLLTVLGALIGSSGAILSHIMCKAMNRSLLNVILGGVGTKSKGTGEAKAIEGTAKEIACNEVRCYRKYSLKIINFQTADLLLNARSVIIIPGYGLCAAQAQYPIAQLVKELQQRGVKVRFAIHPVAGRMPGQLNVLLAEAGVPYDIVEEMEEINDDFKETDVALVIGSNDTINSAAEDDPNSSIAGMPVLRVWNSKQVIIVKRTLGTGYAAVDNPVFFNENTQMLLGDAKKMSEKLLEEVKAKPI</sequence>
<dbReference type="EMBL" id="HE600983">
    <property type="protein sequence ID" value="CAP33259.2"/>
    <property type="molecule type" value="Genomic_DNA"/>
</dbReference>
<feature type="compositionally biased region" description="Pro residues" evidence="24">
    <location>
        <begin position="413"/>
        <end position="423"/>
    </location>
</feature>
<keyword evidence="9" id="KW-0547">Nucleotide-binding</keyword>
<dbReference type="GO" id="GO:0005886">
    <property type="term" value="C:plasma membrane"/>
    <property type="evidence" value="ECO:0007669"/>
    <property type="project" value="UniProtKB-SubCell"/>
</dbReference>
<dbReference type="InterPro" id="IPR036291">
    <property type="entry name" value="NAD(P)-bd_dom_sf"/>
</dbReference>
<comment type="subcellular location">
    <subcellularLocation>
        <location evidence="2">Cell inner membrane</location>
        <topology evidence="2">Multi-pass membrane protein</topology>
    </subcellularLocation>
    <subcellularLocation>
        <location evidence="1">Mitochondrion inner membrane</location>
        <topology evidence="1">Multi-pass membrane protein</topology>
        <orientation evidence="1">Matrix side</orientation>
    </subcellularLocation>
</comment>
<keyword evidence="15" id="KW-0007">Acetylation</keyword>
<evidence type="ECO:0000256" key="3">
    <source>
        <dbReference type="ARBA" id="ARBA00005624"/>
    </source>
</evidence>
<dbReference type="CDD" id="cd05304">
    <property type="entry name" value="Rubrum_tdh"/>
    <property type="match status" value="1"/>
</dbReference>
<evidence type="ECO:0000256" key="19">
    <source>
        <dbReference type="ARBA" id="ARBA00048202"/>
    </source>
</evidence>
<evidence type="ECO:0000256" key="15">
    <source>
        <dbReference type="ARBA" id="ARBA00022990"/>
    </source>
</evidence>
<feature type="transmembrane region" description="Helical" evidence="25">
    <location>
        <begin position="634"/>
        <end position="654"/>
    </location>
</feature>
<evidence type="ECO:0000256" key="7">
    <source>
        <dbReference type="ARBA" id="ARBA00022519"/>
    </source>
</evidence>
<feature type="transmembrane region" description="Helical" evidence="25">
    <location>
        <begin position="584"/>
        <end position="604"/>
    </location>
</feature>
<dbReference type="SUPFAM" id="SSF52467">
    <property type="entry name" value="DHS-like NAD/FAD-binding domain"/>
    <property type="match status" value="1"/>
</dbReference>
<comment type="subunit">
    <text evidence="4">Homodimer.</text>
</comment>
<evidence type="ECO:0000256" key="5">
    <source>
        <dbReference type="ARBA" id="ARBA00012943"/>
    </source>
</evidence>
<dbReference type="HOGENOM" id="CLU_003376_0_0_1"/>
<feature type="domain" description="Alanine dehydrogenase/pyridine nucleotide transhydrogenase N-terminal" evidence="27">
    <location>
        <begin position="45"/>
        <end position="180"/>
    </location>
</feature>
<dbReference type="Pfam" id="PF01262">
    <property type="entry name" value="AlaDh_PNT_C"/>
    <property type="match status" value="1"/>
</dbReference>
<feature type="transmembrane region" description="Helical" evidence="25">
    <location>
        <begin position="768"/>
        <end position="787"/>
    </location>
</feature>
<feature type="transmembrane region" description="Helical" evidence="25">
    <location>
        <begin position="690"/>
        <end position="711"/>
    </location>
</feature>
<reference evidence="28 29" key="2">
    <citation type="journal article" date="2011" name="PLoS Genet.">
        <title>Caenorhabditis briggsae recombinant inbred line genotypes reveal inter-strain incompatibility and the evolution of recombination.</title>
        <authorList>
            <person name="Ross J.A."/>
            <person name="Koboldt D.C."/>
            <person name="Staisch J.E."/>
            <person name="Chamberlin H.M."/>
            <person name="Gupta B.P."/>
            <person name="Miller R.D."/>
            <person name="Baird S.E."/>
            <person name="Haag E.S."/>
        </authorList>
    </citation>
    <scope>NUCLEOTIDE SEQUENCE [LARGE SCALE GENOMIC DNA]</scope>
    <source>
        <strain evidence="28 29">AF16</strain>
    </source>
</reference>
<keyword evidence="6" id="KW-1003">Cell membrane</keyword>
<evidence type="ECO:0000256" key="12">
    <source>
        <dbReference type="ARBA" id="ARBA00022946"/>
    </source>
</evidence>
<dbReference type="Proteomes" id="UP000008549">
    <property type="component" value="Unassembled WGS sequence"/>
</dbReference>
<evidence type="ECO:0000256" key="11">
    <source>
        <dbReference type="ARBA" id="ARBA00022857"/>
    </source>
</evidence>
<dbReference type="InterPro" id="IPR034300">
    <property type="entry name" value="PNTB-like"/>
</dbReference>
<feature type="domain" description="Alanine dehydrogenase/pyridine nucleotide transhydrogenase NAD(H)-binding" evidence="26">
    <location>
        <begin position="189"/>
        <end position="349"/>
    </location>
</feature>
<dbReference type="PANTHER" id="PTHR10160">
    <property type="entry name" value="NAD(P) TRANSHYDROGENASE"/>
    <property type="match status" value="1"/>
</dbReference>
<keyword evidence="7" id="KW-0997">Cell inner membrane</keyword>
<evidence type="ECO:0000256" key="2">
    <source>
        <dbReference type="ARBA" id="ARBA00004429"/>
    </source>
</evidence>
<dbReference type="AlphaFoldDB" id="A8XKT5"/>
<dbReference type="NCBIfam" id="NF006942">
    <property type="entry name" value="PRK09424.1"/>
    <property type="match status" value="1"/>
</dbReference>
<dbReference type="GO" id="GO:0005743">
    <property type="term" value="C:mitochondrial inner membrane"/>
    <property type="evidence" value="ECO:0007669"/>
    <property type="project" value="UniProtKB-SubCell"/>
</dbReference>
<dbReference type="eggNOG" id="ENOG502QQ0A">
    <property type="taxonomic scope" value="Eukaryota"/>
</dbReference>